<dbReference type="InterPro" id="IPR054466">
    <property type="entry name" value="OspG_kinase"/>
</dbReference>
<gene>
    <name evidence="2" type="ORF">EYS06_07400</name>
</gene>
<dbReference type="EMBL" id="SIZV01000007">
    <property type="protein sequence ID" value="TBR54275.1"/>
    <property type="molecule type" value="Genomic_DNA"/>
</dbReference>
<protein>
    <submittedName>
        <fullName evidence="2">T3SS effector protein NleH</fullName>
    </submittedName>
</protein>
<accession>A0A7Z7YNN4</accession>
<reference evidence="2 3" key="1">
    <citation type="submission" date="2019-02" db="EMBL/GenBank/DDBJ databases">
        <title>Draft genome sequence of Escherichia albertii strain Mex-12/320a, isolated from an infant with diarrhea, harboring virulence genes associated with diarrheagenic strains of enteropathogenic E. coli.</title>
        <authorList>
            <person name="Maldonado-Puga S."/>
            <person name="Meza-Segura M."/>
            <person name="Zaidi M.B."/>
            <person name="Estrada-Garcia T."/>
        </authorList>
    </citation>
    <scope>NUCLEOTIDE SEQUENCE [LARGE SCALE GENOMIC DNA]</scope>
    <source>
        <strain evidence="2 3">Mex-12/320a</strain>
    </source>
</reference>
<sequence>MLSPTPVNLGCSWNSLTRNLTLPDNRVLSSVRDAAARSDNGVQVTVGSRTYRVAITGNKFCVTRESQSSCFANILHRLGWPKGEISRKIEAMLNTSSVNIAMERGSVHSNRPDLPPVDYAQPELPGGIYNKLPVPGNVIGAGCHAMVYEDMEDSTKVLKMFTRSQLHEEVTKEVNCFNQYYGSGSAEKIYDENGDIIGIRMNKVNGESLCNIPSLPVQAEQAIYDMFDRMEQKGILFIDTTDTNVLYDRGRNEFYPIDISSYNFSDFSSGDEQVARSYHEGKKELIDEVLSKIE</sequence>
<organism evidence="2 3">
    <name type="scientific">Escherichia albertii</name>
    <dbReference type="NCBI Taxonomy" id="208962"/>
    <lineage>
        <taxon>Bacteria</taxon>
        <taxon>Pseudomonadati</taxon>
        <taxon>Pseudomonadota</taxon>
        <taxon>Gammaproteobacteria</taxon>
        <taxon>Enterobacterales</taxon>
        <taxon>Enterobacteriaceae</taxon>
        <taxon>Escherichia</taxon>
    </lineage>
</organism>
<name>A0A7Z7YNN4_ESCAL</name>
<evidence type="ECO:0000259" key="1">
    <source>
        <dbReference type="Pfam" id="PF22303"/>
    </source>
</evidence>
<proteinExistence type="predicted"/>
<dbReference type="RefSeq" id="WP_131109052.1">
    <property type="nucleotide sequence ID" value="NZ_SIZV01000007.1"/>
</dbReference>
<comment type="caution">
    <text evidence="2">The sequence shown here is derived from an EMBL/GenBank/DDBJ whole genome shotgun (WGS) entry which is preliminary data.</text>
</comment>
<dbReference type="Proteomes" id="UP000292187">
    <property type="component" value="Unassembled WGS sequence"/>
</dbReference>
<dbReference type="Pfam" id="PF22303">
    <property type="entry name" value="OspG_kinase"/>
    <property type="match status" value="1"/>
</dbReference>
<evidence type="ECO:0000313" key="2">
    <source>
        <dbReference type="EMBL" id="TBR54275.1"/>
    </source>
</evidence>
<evidence type="ECO:0000313" key="3">
    <source>
        <dbReference type="Proteomes" id="UP000292187"/>
    </source>
</evidence>
<dbReference type="Gene3D" id="1.10.510.10">
    <property type="entry name" value="Transferase(Phosphotransferase) domain 1"/>
    <property type="match status" value="1"/>
</dbReference>
<dbReference type="NCBIfam" id="NF041316">
    <property type="entry name" value="NleH"/>
    <property type="match status" value="1"/>
</dbReference>
<feature type="domain" description="Kinase OspG kinase" evidence="1">
    <location>
        <begin position="138"/>
        <end position="268"/>
    </location>
</feature>
<dbReference type="Gene3D" id="3.30.200.20">
    <property type="entry name" value="Phosphorylase Kinase, domain 1"/>
    <property type="match status" value="1"/>
</dbReference>
<dbReference type="AlphaFoldDB" id="A0A7Z7YNN4"/>